<feature type="transmembrane region" description="Helical" evidence="7">
    <location>
        <begin position="56"/>
        <end position="77"/>
    </location>
</feature>
<dbReference type="Proteomes" id="UP001500218">
    <property type="component" value="Unassembled WGS sequence"/>
</dbReference>
<evidence type="ECO:0000256" key="7">
    <source>
        <dbReference type="HAMAP-Rule" id="MF_02065"/>
    </source>
</evidence>
<keyword evidence="2 7" id="KW-0812">Transmembrane</keyword>
<proteinExistence type="inferred from homology"/>
<comment type="catalytic activity">
    <reaction evidence="7">
        <text>a peptidoglycan chain = a peptidoglycan chain with N-acetyl-1,6-anhydromuramyl-[peptide] at the reducing end + a peptidoglycan chain with N-acetylglucosamine at the non-reducing end.</text>
        <dbReference type="EC" id="4.2.2.29"/>
    </reaction>
</comment>
<feature type="compositionally biased region" description="Acidic residues" evidence="8">
    <location>
        <begin position="1"/>
        <end position="12"/>
    </location>
</feature>
<comment type="function">
    <text evidence="7">Functions as a peptidoglycan terminase that cleaves nascent peptidoglycan strands endolytically to terminate their elongation.</text>
</comment>
<keyword evidence="5 7" id="KW-0456">Lyase</keyword>
<evidence type="ECO:0000256" key="2">
    <source>
        <dbReference type="ARBA" id="ARBA00022692"/>
    </source>
</evidence>
<evidence type="ECO:0000313" key="10">
    <source>
        <dbReference type="Proteomes" id="UP001500218"/>
    </source>
</evidence>
<feature type="site" description="Important for catalytic activity" evidence="7">
    <location>
        <position position="287"/>
    </location>
</feature>
<dbReference type="InterPro" id="IPR003770">
    <property type="entry name" value="MLTG-like"/>
</dbReference>
<keyword evidence="1 7" id="KW-1003">Cell membrane</keyword>
<name>A0ABN2M374_9ACTN</name>
<evidence type="ECO:0000256" key="3">
    <source>
        <dbReference type="ARBA" id="ARBA00022989"/>
    </source>
</evidence>
<feature type="compositionally biased region" description="Basic residues" evidence="8">
    <location>
        <begin position="40"/>
        <end position="50"/>
    </location>
</feature>
<dbReference type="PANTHER" id="PTHR30518">
    <property type="entry name" value="ENDOLYTIC MUREIN TRANSGLYCOSYLASE"/>
    <property type="match status" value="1"/>
</dbReference>
<evidence type="ECO:0000256" key="4">
    <source>
        <dbReference type="ARBA" id="ARBA00023136"/>
    </source>
</evidence>
<dbReference type="NCBIfam" id="TIGR00247">
    <property type="entry name" value="endolytic transglycosylase MltG"/>
    <property type="match status" value="1"/>
</dbReference>
<keyword evidence="10" id="KW-1185">Reference proteome</keyword>
<dbReference type="RefSeq" id="WP_344131835.1">
    <property type="nucleotide sequence ID" value="NZ_BAAALT010000087.1"/>
</dbReference>
<sequence>MIDDLDLAWEEQYDPRRQRGSQSRPGVPRQRGAGGGRGGPPRRKKRRERGRKRRSFFALFMSVILLAALGGGVYWGVGKVQAFFNAPDYTAVGTEEVTVEIKAGTITDTANALFEAGIVKSAKAYIKAAESDPRATNVQPGFYKLVKQMPAKEALGRLLNPEKYRVVNGVPIPEGMVSIEIFKLLSQKTGIPVANFTKAAKDPEALGVPDWWFKRGDGKKAAGGIEGFLYPATYEFPPNATAEDILKMMVNQFLTVTGDLKFADTVQANLDISPYEALIAASIAEEEAVFKEDFPKVTRVLYNRAYGGNFPCACLGLDSAINYYLVITGKHAKSSDKILQSEIDDLKNPYNTHKKPGLPPGPIANPGKETLQAAMAPAKGKWVYFMSIDDKGTMAYAVDQAGHDANIQLACKNGLDLC</sequence>
<dbReference type="Pfam" id="PF02618">
    <property type="entry name" value="YceG"/>
    <property type="match status" value="1"/>
</dbReference>
<dbReference type="EC" id="4.2.2.29" evidence="7"/>
<evidence type="ECO:0000256" key="8">
    <source>
        <dbReference type="SAM" id="MobiDB-lite"/>
    </source>
</evidence>
<dbReference type="HAMAP" id="MF_02065">
    <property type="entry name" value="MltG"/>
    <property type="match status" value="1"/>
</dbReference>
<gene>
    <name evidence="7 9" type="primary">mltG</name>
    <name evidence="9" type="ORF">GCM10009682_31850</name>
</gene>
<keyword evidence="6 7" id="KW-0961">Cell wall biogenesis/degradation</keyword>
<organism evidence="9 10">
    <name type="scientific">Luedemannella flava</name>
    <dbReference type="NCBI Taxonomy" id="349316"/>
    <lineage>
        <taxon>Bacteria</taxon>
        <taxon>Bacillati</taxon>
        <taxon>Actinomycetota</taxon>
        <taxon>Actinomycetes</taxon>
        <taxon>Micromonosporales</taxon>
        <taxon>Micromonosporaceae</taxon>
        <taxon>Luedemannella</taxon>
    </lineage>
</organism>
<comment type="caution">
    <text evidence="9">The sequence shown here is derived from an EMBL/GenBank/DDBJ whole genome shotgun (WGS) entry which is preliminary data.</text>
</comment>
<evidence type="ECO:0000313" key="9">
    <source>
        <dbReference type="EMBL" id="GAA1807630.1"/>
    </source>
</evidence>
<protein>
    <recommendedName>
        <fullName evidence="7">Endolytic murein transglycosylase</fullName>
        <ecNumber evidence="7">4.2.2.29</ecNumber>
    </recommendedName>
    <alternativeName>
        <fullName evidence="7">Peptidoglycan lytic transglycosylase</fullName>
    </alternativeName>
    <alternativeName>
        <fullName evidence="7">Peptidoglycan polymerization terminase</fullName>
    </alternativeName>
</protein>
<comment type="similarity">
    <text evidence="7">Belongs to the transglycosylase MltG family.</text>
</comment>
<reference evidence="9 10" key="1">
    <citation type="journal article" date="2019" name="Int. J. Syst. Evol. Microbiol.">
        <title>The Global Catalogue of Microorganisms (GCM) 10K type strain sequencing project: providing services to taxonomists for standard genome sequencing and annotation.</title>
        <authorList>
            <consortium name="The Broad Institute Genomics Platform"/>
            <consortium name="The Broad Institute Genome Sequencing Center for Infectious Disease"/>
            <person name="Wu L."/>
            <person name="Ma J."/>
        </authorList>
    </citation>
    <scope>NUCLEOTIDE SEQUENCE [LARGE SCALE GENOMIC DNA]</scope>
    <source>
        <strain evidence="9 10">JCM 13250</strain>
    </source>
</reference>
<dbReference type="Gene3D" id="3.30.1490.480">
    <property type="entry name" value="Endolytic murein transglycosylase"/>
    <property type="match status" value="1"/>
</dbReference>
<evidence type="ECO:0000256" key="1">
    <source>
        <dbReference type="ARBA" id="ARBA00022475"/>
    </source>
</evidence>
<keyword evidence="3 7" id="KW-1133">Transmembrane helix</keyword>
<evidence type="ECO:0000256" key="5">
    <source>
        <dbReference type="ARBA" id="ARBA00023239"/>
    </source>
</evidence>
<comment type="subcellular location">
    <subcellularLocation>
        <location evidence="7">Cell membrane</location>
        <topology evidence="7">Single-pass membrane protein</topology>
    </subcellularLocation>
</comment>
<keyword evidence="4 7" id="KW-0472">Membrane</keyword>
<dbReference type="EMBL" id="BAAALT010000087">
    <property type="protein sequence ID" value="GAA1807630.1"/>
    <property type="molecule type" value="Genomic_DNA"/>
</dbReference>
<feature type="region of interest" description="Disordered" evidence="8">
    <location>
        <begin position="1"/>
        <end position="50"/>
    </location>
</feature>
<dbReference type="PANTHER" id="PTHR30518:SF2">
    <property type="entry name" value="ENDOLYTIC MUREIN TRANSGLYCOSYLASE"/>
    <property type="match status" value="1"/>
</dbReference>
<evidence type="ECO:0000256" key="6">
    <source>
        <dbReference type="ARBA" id="ARBA00023316"/>
    </source>
</evidence>
<accession>A0ABN2M374</accession>